<dbReference type="InterPro" id="IPR017452">
    <property type="entry name" value="GPCR_Rhodpsn_7TM"/>
</dbReference>
<dbReference type="STRING" id="158441.A0A226END9"/>
<organism evidence="13 14">
    <name type="scientific">Folsomia candida</name>
    <name type="common">Springtail</name>
    <dbReference type="NCBI Taxonomy" id="158441"/>
    <lineage>
        <taxon>Eukaryota</taxon>
        <taxon>Metazoa</taxon>
        <taxon>Ecdysozoa</taxon>
        <taxon>Arthropoda</taxon>
        <taxon>Hexapoda</taxon>
        <taxon>Collembola</taxon>
        <taxon>Entomobryomorpha</taxon>
        <taxon>Isotomoidea</taxon>
        <taxon>Isotomidae</taxon>
        <taxon>Proisotominae</taxon>
        <taxon>Folsomia</taxon>
    </lineage>
</organism>
<keyword evidence="14" id="KW-1185">Reference proteome</keyword>
<keyword evidence="3 9" id="KW-0812">Transmembrane</keyword>
<feature type="transmembrane region" description="Helical" evidence="11">
    <location>
        <begin position="119"/>
        <end position="141"/>
    </location>
</feature>
<dbReference type="Proteomes" id="UP000198287">
    <property type="component" value="Unassembled WGS sequence"/>
</dbReference>
<dbReference type="AlphaFoldDB" id="A0A226END9"/>
<dbReference type="PRINTS" id="PR00237">
    <property type="entry name" value="GPCRRHODOPSN"/>
</dbReference>
<comment type="similarity">
    <text evidence="2 9">Belongs to the G-protein coupled receptor 1 family.</text>
</comment>
<evidence type="ECO:0000256" key="2">
    <source>
        <dbReference type="ARBA" id="ARBA00010663"/>
    </source>
</evidence>
<dbReference type="PROSITE" id="PS50262">
    <property type="entry name" value="G_PROTEIN_RECEP_F1_2"/>
    <property type="match status" value="1"/>
</dbReference>
<dbReference type="PROSITE" id="PS00237">
    <property type="entry name" value="G_PROTEIN_RECEP_F1_1"/>
    <property type="match status" value="1"/>
</dbReference>
<feature type="transmembrane region" description="Helical" evidence="11">
    <location>
        <begin position="211"/>
        <end position="233"/>
    </location>
</feature>
<evidence type="ECO:0000313" key="13">
    <source>
        <dbReference type="EMBL" id="OXA58647.1"/>
    </source>
</evidence>
<evidence type="ECO:0000259" key="12">
    <source>
        <dbReference type="PROSITE" id="PS50262"/>
    </source>
</evidence>
<evidence type="ECO:0000256" key="5">
    <source>
        <dbReference type="ARBA" id="ARBA00023040"/>
    </source>
</evidence>
<evidence type="ECO:0000313" key="14">
    <source>
        <dbReference type="Proteomes" id="UP000198287"/>
    </source>
</evidence>
<accession>A0A226END9</accession>
<keyword evidence="5 9" id="KW-0297">G-protein coupled receptor</keyword>
<dbReference type="PANTHER" id="PTHR24243">
    <property type="entry name" value="G-PROTEIN COUPLED RECEPTOR"/>
    <property type="match status" value="1"/>
</dbReference>
<proteinExistence type="inferred from homology"/>
<dbReference type="GO" id="GO:0005886">
    <property type="term" value="C:plasma membrane"/>
    <property type="evidence" value="ECO:0007669"/>
    <property type="project" value="TreeGrafter"/>
</dbReference>
<feature type="transmembrane region" description="Helical" evidence="11">
    <location>
        <begin position="68"/>
        <end position="86"/>
    </location>
</feature>
<dbReference type="EMBL" id="LNIX01000003">
    <property type="protein sequence ID" value="OXA58647.1"/>
    <property type="molecule type" value="Genomic_DNA"/>
</dbReference>
<evidence type="ECO:0000256" key="6">
    <source>
        <dbReference type="ARBA" id="ARBA00023136"/>
    </source>
</evidence>
<feature type="region of interest" description="Disordered" evidence="10">
    <location>
        <begin position="397"/>
        <end position="442"/>
    </location>
</feature>
<keyword evidence="6 11" id="KW-0472">Membrane</keyword>
<protein>
    <submittedName>
        <fullName evidence="13">Neuropeptide capa receptor</fullName>
    </submittedName>
</protein>
<dbReference type="InterPro" id="IPR000276">
    <property type="entry name" value="GPCR_Rhodpsn"/>
</dbReference>
<keyword evidence="4 11" id="KW-1133">Transmembrane helix</keyword>
<keyword evidence="7 9" id="KW-0675">Receptor</keyword>
<sequence length="532" mass="59205">MPMELGIMWVQYPWIFGEIACDIRGILTESTTYASILTIVAFTAERYNAICNPMKTQTKSKFSRATRVICLIWIISIASALPWGYYTKVNYVLDPHNNTMLESAWCGVPFDKPDLSCQILMLLSTMLFFVAPMTLILILYLRIALVLHRSSRNGSLRRCCATQHQPSYNNGTPNNGNGPRALPSTPQQSYSNYSAKRCQAERAHMQSRRAVIRMLGVFYFLSSTTNPILYSVMSKRFRRAFRDKLCQSDGCCLCMCCSEVVIIGGGAASAPPGPIRVRPGDSQSTTTRQRLLATYTPANRNLSVNNLNRPQRELTFAPVERAVNEEFSSSSKDRLRTYTYHKGNGTKKSHSLPDSALLPLCCINNSDGGGQHYNAPTSTQPTKETSVEWILRKRLQSKSDGDSPSILEEFHTPTGDQGLYPQEGPNPTSKKGPKKGKSADDLCRNTGCDLANHPVEDEEEEEGELDLVEAKSSFGLPTEALIPKTPTSGLSILTAEKEEPPPPIPILSHKNKFIYNELKEDLKLENMLITSQ</sequence>
<name>A0A226END9_FOLCA</name>
<evidence type="ECO:0000256" key="4">
    <source>
        <dbReference type="ARBA" id="ARBA00022989"/>
    </source>
</evidence>
<dbReference type="OrthoDB" id="5962705at2759"/>
<feature type="region of interest" description="Disordered" evidence="10">
    <location>
        <begin position="164"/>
        <end position="190"/>
    </location>
</feature>
<evidence type="ECO:0000256" key="11">
    <source>
        <dbReference type="SAM" id="Phobius"/>
    </source>
</evidence>
<dbReference type="PANTHER" id="PTHR24243:SF208">
    <property type="entry name" value="PYROKININ-1 RECEPTOR"/>
    <property type="match status" value="1"/>
</dbReference>
<dbReference type="GO" id="GO:0008188">
    <property type="term" value="F:neuropeptide receptor activity"/>
    <property type="evidence" value="ECO:0007669"/>
    <property type="project" value="TreeGrafter"/>
</dbReference>
<dbReference type="Gene3D" id="1.20.1070.10">
    <property type="entry name" value="Rhodopsin 7-helix transmembrane proteins"/>
    <property type="match status" value="1"/>
</dbReference>
<evidence type="ECO:0000256" key="3">
    <source>
        <dbReference type="ARBA" id="ARBA00022692"/>
    </source>
</evidence>
<dbReference type="Pfam" id="PF00001">
    <property type="entry name" value="7tm_1"/>
    <property type="match status" value="1"/>
</dbReference>
<feature type="domain" description="G-protein coupled receptors family 1 profile" evidence="12">
    <location>
        <begin position="1"/>
        <end position="220"/>
    </location>
</feature>
<reference evidence="13 14" key="1">
    <citation type="submission" date="2015-12" db="EMBL/GenBank/DDBJ databases">
        <title>The genome of Folsomia candida.</title>
        <authorList>
            <person name="Faddeeva A."/>
            <person name="Derks M.F."/>
            <person name="Anvar Y."/>
            <person name="Smit S."/>
            <person name="Van Straalen N."/>
            <person name="Roelofs D."/>
        </authorList>
    </citation>
    <scope>NUCLEOTIDE SEQUENCE [LARGE SCALE GENOMIC DNA]</scope>
    <source>
        <strain evidence="13 14">VU population</strain>
        <tissue evidence="13">Whole body</tissue>
    </source>
</reference>
<evidence type="ECO:0000256" key="9">
    <source>
        <dbReference type="RuleBase" id="RU000688"/>
    </source>
</evidence>
<gene>
    <name evidence="13" type="ORF">Fcan01_08026</name>
</gene>
<evidence type="ECO:0000256" key="1">
    <source>
        <dbReference type="ARBA" id="ARBA00004141"/>
    </source>
</evidence>
<feature type="compositionally biased region" description="Low complexity" evidence="10">
    <location>
        <begin position="169"/>
        <end position="179"/>
    </location>
</feature>
<evidence type="ECO:0000256" key="10">
    <source>
        <dbReference type="SAM" id="MobiDB-lite"/>
    </source>
</evidence>
<comment type="subcellular location">
    <subcellularLocation>
        <location evidence="1">Membrane</location>
        <topology evidence="1">Multi-pass membrane protein</topology>
    </subcellularLocation>
</comment>
<keyword evidence="8 9" id="KW-0807">Transducer</keyword>
<dbReference type="SUPFAM" id="SSF81321">
    <property type="entry name" value="Family A G protein-coupled receptor-like"/>
    <property type="match status" value="1"/>
</dbReference>
<evidence type="ECO:0000256" key="7">
    <source>
        <dbReference type="ARBA" id="ARBA00023170"/>
    </source>
</evidence>
<evidence type="ECO:0000256" key="8">
    <source>
        <dbReference type="ARBA" id="ARBA00023224"/>
    </source>
</evidence>
<comment type="caution">
    <text evidence="13">The sequence shown here is derived from an EMBL/GenBank/DDBJ whole genome shotgun (WGS) entry which is preliminary data.</text>
</comment>